<dbReference type="Proteomes" id="UP000186940">
    <property type="component" value="Unassembled WGS sequence"/>
</dbReference>
<organism evidence="1 2">
    <name type="scientific">Candidatus Syntropharchaeum caldarium</name>
    <dbReference type="NCBI Taxonomy" id="1838285"/>
    <lineage>
        <taxon>Archaea</taxon>
        <taxon>Methanobacteriati</taxon>
        <taxon>Methanobacteriota</taxon>
        <taxon>Stenosarchaea group</taxon>
        <taxon>Methanomicrobia</taxon>
        <taxon>Methanosarcinales</taxon>
        <taxon>ANME-2 cluster</taxon>
        <taxon>Candidatus Syntropharchaeum</taxon>
    </lineage>
</organism>
<dbReference type="EMBL" id="LYOS01000002">
    <property type="protein sequence ID" value="OFV68264.1"/>
    <property type="molecule type" value="Genomic_DNA"/>
</dbReference>
<accession>A0A1F2PB47</accession>
<gene>
    <name evidence="1" type="ORF">SCAL_000904</name>
</gene>
<evidence type="ECO:0000313" key="2">
    <source>
        <dbReference type="Proteomes" id="UP000186940"/>
    </source>
</evidence>
<keyword evidence="2" id="KW-1185">Reference proteome</keyword>
<sequence>MGVRKQQVQEHKRELDHVVTEWMKTIGIPEPYYIHISDLKDGVYISKRSRWFYDARKGEFVLEITTSKLCEDLITNHLKGWCSPEKKLKLEWAHYKTLAEEYILSCRSLYRQIEQEVEESLLVIRDEESSLLITDNFTRFIYQNAFYRTMKIYGFEEMKYQIREDGDNAELWLGNTVLASGTRDEMVVLNNIHHALMASFGLYADDVKRILEKKRVLDDLRIRLVSYMDEFLRKKRLKGRCNYIG</sequence>
<comment type="caution">
    <text evidence="1">The sequence shown here is derived from an EMBL/GenBank/DDBJ whole genome shotgun (WGS) entry which is preliminary data.</text>
</comment>
<proteinExistence type="predicted"/>
<dbReference type="AlphaFoldDB" id="A0A1F2PB47"/>
<evidence type="ECO:0000313" key="1">
    <source>
        <dbReference type="EMBL" id="OFV68264.1"/>
    </source>
</evidence>
<reference evidence="1" key="1">
    <citation type="submission" date="2016-05" db="EMBL/GenBank/DDBJ databases">
        <title>Microbial consortia oxidize butane by reversing methanogenesis.</title>
        <authorList>
            <person name="Laso-Perez R."/>
            <person name="Richter M."/>
            <person name="Wegener G."/>
            <person name="Musat F."/>
        </authorList>
    </citation>
    <scope>NUCLEOTIDE SEQUENCE [LARGE SCALE GENOMIC DNA]</scope>
    <source>
        <strain evidence="1">BOX2</strain>
    </source>
</reference>
<dbReference type="STRING" id="1838285.SCAL_000904"/>
<name>A0A1F2PB47_9EURY</name>
<protein>
    <submittedName>
        <fullName evidence="1">Uncharacterized protein</fullName>
    </submittedName>
</protein>